<name>A0A9P7FFK0_9AGAM</name>
<gene>
    <name evidence="2" type="ORF">F5147DRAFT_822294</name>
</gene>
<accession>A0A9P7FFK0</accession>
<dbReference type="EMBL" id="JABBWM010000009">
    <property type="protein sequence ID" value="KAG2114789.1"/>
    <property type="molecule type" value="Genomic_DNA"/>
</dbReference>
<evidence type="ECO:0000313" key="2">
    <source>
        <dbReference type="EMBL" id="KAG2114789.1"/>
    </source>
</evidence>
<dbReference type="Pfam" id="PF18759">
    <property type="entry name" value="Plavaka"/>
    <property type="match status" value="1"/>
</dbReference>
<keyword evidence="3" id="KW-1185">Reference proteome</keyword>
<proteinExistence type="predicted"/>
<dbReference type="OrthoDB" id="3239511at2759"/>
<organism evidence="2 3">
    <name type="scientific">Suillus discolor</name>
    <dbReference type="NCBI Taxonomy" id="1912936"/>
    <lineage>
        <taxon>Eukaryota</taxon>
        <taxon>Fungi</taxon>
        <taxon>Dikarya</taxon>
        <taxon>Basidiomycota</taxon>
        <taxon>Agaricomycotina</taxon>
        <taxon>Agaricomycetes</taxon>
        <taxon>Agaricomycetidae</taxon>
        <taxon>Boletales</taxon>
        <taxon>Suillineae</taxon>
        <taxon>Suillaceae</taxon>
        <taxon>Suillus</taxon>
    </lineage>
</organism>
<feature type="compositionally biased region" description="Basic and acidic residues" evidence="1">
    <location>
        <begin position="57"/>
        <end position="68"/>
    </location>
</feature>
<protein>
    <submittedName>
        <fullName evidence="2">Uncharacterized protein</fullName>
    </submittedName>
</protein>
<dbReference type="Proteomes" id="UP000823399">
    <property type="component" value="Unassembled WGS sequence"/>
</dbReference>
<evidence type="ECO:0000313" key="3">
    <source>
        <dbReference type="Proteomes" id="UP000823399"/>
    </source>
</evidence>
<feature type="region of interest" description="Disordered" evidence="1">
    <location>
        <begin position="39"/>
        <end position="68"/>
    </location>
</feature>
<dbReference type="RefSeq" id="XP_041296737.1">
    <property type="nucleotide sequence ID" value="XM_041443728.1"/>
</dbReference>
<dbReference type="AlphaFoldDB" id="A0A9P7FFK0"/>
<dbReference type="InterPro" id="IPR041078">
    <property type="entry name" value="Plavaka"/>
</dbReference>
<comment type="caution">
    <text evidence="2">The sequence shown here is derived from an EMBL/GenBank/DDBJ whole genome shotgun (WGS) entry which is preliminary data.</text>
</comment>
<evidence type="ECO:0000256" key="1">
    <source>
        <dbReference type="SAM" id="MobiDB-lite"/>
    </source>
</evidence>
<reference evidence="2" key="1">
    <citation type="journal article" date="2020" name="New Phytol.">
        <title>Comparative genomics reveals dynamic genome evolution in host specialist ectomycorrhizal fungi.</title>
        <authorList>
            <person name="Lofgren L.A."/>
            <person name="Nguyen N.H."/>
            <person name="Vilgalys R."/>
            <person name="Ruytinx J."/>
            <person name="Liao H.L."/>
            <person name="Branco S."/>
            <person name="Kuo A."/>
            <person name="LaButti K."/>
            <person name="Lipzen A."/>
            <person name="Andreopoulos W."/>
            <person name="Pangilinan J."/>
            <person name="Riley R."/>
            <person name="Hundley H."/>
            <person name="Na H."/>
            <person name="Barry K."/>
            <person name="Grigoriev I.V."/>
            <person name="Stajich J.E."/>
            <person name="Kennedy P.G."/>
        </authorList>
    </citation>
    <scope>NUCLEOTIDE SEQUENCE</scope>
    <source>
        <strain evidence="2">FC423</strain>
    </source>
</reference>
<sequence length="837" mass="96373">MSAYLQYVPDDRQKVCDTCGCSFKPKGFNRHQRACEQRARESEEDGELWASIPPVQDRSEPENVPEHTSVDDIRTEFHPHMRITMRIEAFSDFTRQHHYEPPCPDRHPWLPFRCQLDFEVAELAHETALTHEQTTRLIQLVQCGRTEDFTLKNYADVRNTWEAVSHRLTPFIPLDGNDVKYTVYFRSLWDWGVDLLRHPDIGPHCIFDAQRLSKFDGDSFIRFINEPWTADAFWECQSQIPPEAKPLVFILYADKSKLSSFGCEKGYPVIARLANLPVAIRNGNGVGGGRVVGWLPLVKDDPKYKGTQQFANFKVAVWHAAFKKVLASIIPPSKHGHWANCWDDVVRLFYTLVLILSADYEEQSVMSLTRGVMSNFPCPICLIPEDKLSSVMPHNYTLCTCQAMNDLLIKARAERRKGQREAILKGQSIRNVDNTFHEMNRKTTDVHRALCYDRLHIVLRGLFGDHMWPELQVLIGLLGRDFAVKVDQNFDALPHWRNMNHFDAVMAITFTDGSKYEDIFKVNDLFIELIVFAAHDILPNTDESLWPDKNWSFLKIHPAAHLFDDIEAKGATRNYNTKPNEKCHGPLKESYQQRTNSKNVAPQILRADHWSLVSEFIRGRVDELAAYDAQMDEDEVDKTGPDTNIASNFHIRFGSRQPKKRFRTKLNAFLNALPTVLQQVNMLPSDEIIEFRFLKVNYESLVDFCQTTDYLCCSPRFHNLPRYDCIIVNIATGVFFARLLFLFTCNVNDTSYPIALVRSYDAPIGRCLQKDKHLKFWRVRSQPRETASEFILAESIIRGVALAPDPTIPGDFLVMDTVDSDIFLRMKQMHLAAGHLD</sequence>
<dbReference type="GeneID" id="64705987"/>